<name>A0A653CI84_CALMS</name>
<dbReference type="OrthoDB" id="10633913at2759"/>
<dbReference type="EMBL" id="CAACVG010007919">
    <property type="protein sequence ID" value="VEN47635.1"/>
    <property type="molecule type" value="Genomic_DNA"/>
</dbReference>
<dbReference type="Proteomes" id="UP000410492">
    <property type="component" value="Unassembled WGS sequence"/>
</dbReference>
<evidence type="ECO:0000313" key="1">
    <source>
        <dbReference type="EMBL" id="VEN47635.1"/>
    </source>
</evidence>
<keyword evidence="2" id="KW-1185">Reference proteome</keyword>
<proteinExistence type="predicted"/>
<sequence>MSSRAKKIMSMVMDLNSTDSSSIIGVRLKMNKLLNKQEVFTIPDILDIESMPVFLTEDLCIGEQTNNVNCTVLEQWCVDDVEAFGSSSPLNDMMCFEPACDESRAVEDQSNVDGICCDTAGLKVKNFVPYDSSSDDDCDLVTEDYELSSESVVDPNLLDIEVTGDADVLTEQNNNSVRKKQKYADEKNWQRNKNKRLRMKGQKYRGFFKKKGGKIEQNHPRAERKLKARCTSQNVSNLKFDIPRNF</sequence>
<gene>
    <name evidence="1" type="ORF">CALMAC_LOCUS9339</name>
</gene>
<reference evidence="1 2" key="1">
    <citation type="submission" date="2019-01" db="EMBL/GenBank/DDBJ databases">
        <authorList>
            <person name="Sayadi A."/>
        </authorList>
    </citation>
    <scope>NUCLEOTIDE SEQUENCE [LARGE SCALE GENOMIC DNA]</scope>
</reference>
<evidence type="ECO:0000313" key="2">
    <source>
        <dbReference type="Proteomes" id="UP000410492"/>
    </source>
</evidence>
<organism evidence="1 2">
    <name type="scientific">Callosobruchus maculatus</name>
    <name type="common">Southern cowpea weevil</name>
    <name type="synonym">Pulse bruchid</name>
    <dbReference type="NCBI Taxonomy" id="64391"/>
    <lineage>
        <taxon>Eukaryota</taxon>
        <taxon>Metazoa</taxon>
        <taxon>Ecdysozoa</taxon>
        <taxon>Arthropoda</taxon>
        <taxon>Hexapoda</taxon>
        <taxon>Insecta</taxon>
        <taxon>Pterygota</taxon>
        <taxon>Neoptera</taxon>
        <taxon>Endopterygota</taxon>
        <taxon>Coleoptera</taxon>
        <taxon>Polyphaga</taxon>
        <taxon>Cucujiformia</taxon>
        <taxon>Chrysomeloidea</taxon>
        <taxon>Chrysomelidae</taxon>
        <taxon>Bruchinae</taxon>
        <taxon>Bruchini</taxon>
        <taxon>Callosobruchus</taxon>
    </lineage>
</organism>
<accession>A0A653CI84</accession>
<dbReference type="AlphaFoldDB" id="A0A653CI84"/>
<protein>
    <submittedName>
        <fullName evidence="1">Uncharacterized protein</fullName>
    </submittedName>
</protein>